<feature type="domain" description="STAS" evidence="1">
    <location>
        <begin position="19"/>
        <end position="125"/>
    </location>
</feature>
<dbReference type="EMBL" id="PYGE01000013">
    <property type="protein sequence ID" value="PSL01522.1"/>
    <property type="molecule type" value="Genomic_DNA"/>
</dbReference>
<dbReference type="SUPFAM" id="SSF52091">
    <property type="entry name" value="SpoIIaa-like"/>
    <property type="match status" value="1"/>
</dbReference>
<keyword evidence="3" id="KW-1185">Reference proteome</keyword>
<dbReference type="Proteomes" id="UP000243528">
    <property type="component" value="Unassembled WGS sequence"/>
</dbReference>
<dbReference type="InterPro" id="IPR058548">
    <property type="entry name" value="MlaB-like_STAS"/>
</dbReference>
<dbReference type="CDD" id="cd07043">
    <property type="entry name" value="STAS_anti-anti-sigma_factors"/>
    <property type="match status" value="1"/>
</dbReference>
<name>A0A2P8DWD1_9ACTN</name>
<reference evidence="2 3" key="1">
    <citation type="submission" date="2018-03" db="EMBL/GenBank/DDBJ databases">
        <title>Genomic Encyclopedia of Archaeal and Bacterial Type Strains, Phase II (KMG-II): from individual species to whole genera.</title>
        <authorList>
            <person name="Goeker M."/>
        </authorList>
    </citation>
    <scope>NUCLEOTIDE SEQUENCE [LARGE SCALE GENOMIC DNA]</scope>
    <source>
        <strain evidence="2 3">DSM 45211</strain>
    </source>
</reference>
<sequence length="143" mass="14508">MTPTLSHTDGGEASVRSDVTVTSRDFGGCTIVTVPGDVDPGRVDEIHATTAAAGGKHVVLDIGNASEVHPSAATALAALHRRAQARGGGVCIVTREDGVRSQVSAAANGSQPRFYDEIGDALEDSMAAYQAAARAPMPVDPAG</sequence>
<proteinExistence type="predicted"/>
<evidence type="ECO:0000313" key="2">
    <source>
        <dbReference type="EMBL" id="PSL01522.1"/>
    </source>
</evidence>
<accession>A0A2P8DWD1</accession>
<gene>
    <name evidence="2" type="ORF">CLV30_11310</name>
</gene>
<dbReference type="AlphaFoldDB" id="A0A2P8DWD1"/>
<dbReference type="InterPro" id="IPR036513">
    <property type="entry name" value="STAS_dom_sf"/>
</dbReference>
<comment type="caution">
    <text evidence="2">The sequence shown here is derived from an EMBL/GenBank/DDBJ whole genome shotgun (WGS) entry which is preliminary data.</text>
</comment>
<dbReference type="InterPro" id="IPR002645">
    <property type="entry name" value="STAS_dom"/>
</dbReference>
<evidence type="ECO:0000313" key="3">
    <source>
        <dbReference type="Proteomes" id="UP000243528"/>
    </source>
</evidence>
<evidence type="ECO:0000259" key="1">
    <source>
        <dbReference type="PROSITE" id="PS50801"/>
    </source>
</evidence>
<dbReference type="Pfam" id="PF13466">
    <property type="entry name" value="STAS_2"/>
    <property type="match status" value="1"/>
</dbReference>
<dbReference type="Gene3D" id="3.30.750.24">
    <property type="entry name" value="STAS domain"/>
    <property type="match status" value="1"/>
</dbReference>
<protein>
    <submittedName>
        <fullName evidence="2">STAS domain-containing protein</fullName>
    </submittedName>
</protein>
<dbReference type="PROSITE" id="PS50801">
    <property type="entry name" value="STAS"/>
    <property type="match status" value="1"/>
</dbReference>
<organism evidence="2 3">
    <name type="scientific">Haloactinopolyspora alba</name>
    <dbReference type="NCBI Taxonomy" id="648780"/>
    <lineage>
        <taxon>Bacteria</taxon>
        <taxon>Bacillati</taxon>
        <taxon>Actinomycetota</taxon>
        <taxon>Actinomycetes</taxon>
        <taxon>Jiangellales</taxon>
        <taxon>Jiangellaceae</taxon>
        <taxon>Haloactinopolyspora</taxon>
    </lineage>
</organism>